<sequence>MTFMESSDDEALDLKIISPKESEIVKRVALVFEKYTAVQLSEFSHMLDAWAKSEMFTPIDFSLTIKDSYIFKKSKKNNLYELLALS</sequence>
<evidence type="ECO:0000313" key="1">
    <source>
        <dbReference type="EMBL" id="PJZ60792.1"/>
    </source>
</evidence>
<reference evidence="1 2" key="1">
    <citation type="submission" date="2017-07" db="EMBL/GenBank/DDBJ databases">
        <title>Leptospira spp. isolated from tropical soils.</title>
        <authorList>
            <person name="Thibeaux R."/>
            <person name="Iraola G."/>
            <person name="Ferres I."/>
            <person name="Bierque E."/>
            <person name="Girault D."/>
            <person name="Soupe-Gilbert M.-E."/>
            <person name="Picardeau M."/>
            <person name="Goarant C."/>
        </authorList>
    </citation>
    <scope>NUCLEOTIDE SEQUENCE [LARGE SCALE GENOMIC DNA]</scope>
    <source>
        <strain evidence="1 2">FH2-B-D1</strain>
    </source>
</reference>
<name>A0ABX4NZ53_9LEPT</name>
<dbReference type="RefSeq" id="WP_100788194.1">
    <property type="nucleotide sequence ID" value="NZ_NPDU01000049.1"/>
</dbReference>
<comment type="caution">
    <text evidence="1">The sequence shown here is derived from an EMBL/GenBank/DDBJ whole genome shotgun (WGS) entry which is preliminary data.</text>
</comment>
<gene>
    <name evidence="1" type="ORF">CH376_16505</name>
</gene>
<organism evidence="1 2">
    <name type="scientific">Leptospira adleri</name>
    <dbReference type="NCBI Taxonomy" id="2023186"/>
    <lineage>
        <taxon>Bacteria</taxon>
        <taxon>Pseudomonadati</taxon>
        <taxon>Spirochaetota</taxon>
        <taxon>Spirochaetia</taxon>
        <taxon>Leptospirales</taxon>
        <taxon>Leptospiraceae</taxon>
        <taxon>Leptospira</taxon>
    </lineage>
</organism>
<dbReference type="EMBL" id="NPDU01000049">
    <property type="protein sequence ID" value="PJZ60792.1"/>
    <property type="molecule type" value="Genomic_DNA"/>
</dbReference>
<accession>A0ABX4NZ53</accession>
<evidence type="ECO:0000313" key="2">
    <source>
        <dbReference type="Proteomes" id="UP000232149"/>
    </source>
</evidence>
<dbReference type="Proteomes" id="UP000232149">
    <property type="component" value="Unassembled WGS sequence"/>
</dbReference>
<protein>
    <submittedName>
        <fullName evidence="1">Uncharacterized protein</fullName>
    </submittedName>
</protein>
<keyword evidence="2" id="KW-1185">Reference proteome</keyword>
<proteinExistence type="predicted"/>